<evidence type="ECO:0000313" key="1">
    <source>
        <dbReference type="EMBL" id="VDM51777.1"/>
    </source>
</evidence>
<dbReference type="Proteomes" id="UP000267027">
    <property type="component" value="Unassembled WGS sequence"/>
</dbReference>
<accession>A0A0R3P9S1</accession>
<evidence type="ECO:0000313" key="3">
    <source>
        <dbReference type="WBParaSite" id="ACOC_0000019101-mRNA-1"/>
    </source>
</evidence>
<proteinExistence type="predicted"/>
<protein>
    <submittedName>
        <fullName evidence="3">Ovule protein</fullName>
    </submittedName>
</protein>
<dbReference type="WBParaSite" id="ACOC_0000019101-mRNA-1">
    <property type="protein sequence ID" value="ACOC_0000019101-mRNA-1"/>
    <property type="gene ID" value="ACOC_0000019101"/>
</dbReference>
<dbReference type="AlphaFoldDB" id="A0A0R3P9S1"/>
<gene>
    <name evidence="1" type="ORF">ACOC_LOCUS192</name>
</gene>
<reference evidence="1 2" key="2">
    <citation type="submission" date="2018-11" db="EMBL/GenBank/DDBJ databases">
        <authorList>
            <consortium name="Pathogen Informatics"/>
        </authorList>
    </citation>
    <scope>NUCLEOTIDE SEQUENCE [LARGE SCALE GENOMIC DNA]</scope>
    <source>
        <strain evidence="1 2">Costa Rica</strain>
    </source>
</reference>
<dbReference type="EMBL" id="UYYA01000015">
    <property type="protein sequence ID" value="VDM51777.1"/>
    <property type="molecule type" value="Genomic_DNA"/>
</dbReference>
<keyword evidence="2" id="KW-1185">Reference proteome</keyword>
<reference evidence="3" key="1">
    <citation type="submission" date="2017-02" db="UniProtKB">
        <authorList>
            <consortium name="WormBaseParasite"/>
        </authorList>
    </citation>
    <scope>IDENTIFICATION</scope>
</reference>
<name>A0A0R3P9S1_ANGCS</name>
<evidence type="ECO:0000313" key="2">
    <source>
        <dbReference type="Proteomes" id="UP000267027"/>
    </source>
</evidence>
<sequence>MSGRTGISERRLPDLGCGALKQNISLRKKCSDIHAAHFTLVMCTTVFRAANYIRGLLVFYFQTPLKCYRVIVVVYYNFRILELCKSQQGTKES</sequence>
<organism evidence="3">
    <name type="scientific">Angiostrongylus costaricensis</name>
    <name type="common">Nematode worm</name>
    <dbReference type="NCBI Taxonomy" id="334426"/>
    <lineage>
        <taxon>Eukaryota</taxon>
        <taxon>Metazoa</taxon>
        <taxon>Ecdysozoa</taxon>
        <taxon>Nematoda</taxon>
        <taxon>Chromadorea</taxon>
        <taxon>Rhabditida</taxon>
        <taxon>Rhabditina</taxon>
        <taxon>Rhabditomorpha</taxon>
        <taxon>Strongyloidea</taxon>
        <taxon>Metastrongylidae</taxon>
        <taxon>Angiostrongylus</taxon>
    </lineage>
</organism>